<evidence type="ECO:0000256" key="1">
    <source>
        <dbReference type="SAM" id="MobiDB-lite"/>
    </source>
</evidence>
<comment type="caution">
    <text evidence="2">The sequence shown here is derived from an EMBL/GenBank/DDBJ whole genome shotgun (WGS) entry which is preliminary data.</text>
</comment>
<feature type="compositionally biased region" description="Basic and acidic residues" evidence="1">
    <location>
        <begin position="30"/>
        <end position="39"/>
    </location>
</feature>
<evidence type="ECO:0000313" key="2">
    <source>
        <dbReference type="EMBL" id="TWH20416.1"/>
    </source>
</evidence>
<organism evidence="2 3">
    <name type="scientific">Prauserella rugosa</name>
    <dbReference type="NCBI Taxonomy" id="43354"/>
    <lineage>
        <taxon>Bacteria</taxon>
        <taxon>Bacillati</taxon>
        <taxon>Actinomycetota</taxon>
        <taxon>Actinomycetes</taxon>
        <taxon>Pseudonocardiales</taxon>
        <taxon>Pseudonocardiaceae</taxon>
        <taxon>Prauserella</taxon>
    </lineage>
</organism>
<evidence type="ECO:0000313" key="3">
    <source>
        <dbReference type="Proteomes" id="UP000317303"/>
    </source>
</evidence>
<reference evidence="2 3" key="1">
    <citation type="submission" date="2019-07" db="EMBL/GenBank/DDBJ databases">
        <title>R&amp;d 2014.</title>
        <authorList>
            <person name="Klenk H.-P."/>
        </authorList>
    </citation>
    <scope>NUCLEOTIDE SEQUENCE [LARGE SCALE GENOMIC DNA]</scope>
    <source>
        <strain evidence="2 3">DSM 43194</strain>
    </source>
</reference>
<feature type="region of interest" description="Disordered" evidence="1">
    <location>
        <begin position="1"/>
        <end position="60"/>
    </location>
</feature>
<name>A0A660CAT2_9PSEU</name>
<dbReference type="Proteomes" id="UP000317303">
    <property type="component" value="Unassembled WGS sequence"/>
</dbReference>
<gene>
    <name evidence="2" type="ORF">JD82_02262</name>
</gene>
<dbReference type="EMBL" id="VLJV01000001">
    <property type="protein sequence ID" value="TWH20416.1"/>
    <property type="molecule type" value="Genomic_DNA"/>
</dbReference>
<proteinExistence type="predicted"/>
<keyword evidence="3" id="KW-1185">Reference proteome</keyword>
<dbReference type="AlphaFoldDB" id="A0A660CAT2"/>
<accession>A0A660CAT2</accession>
<protein>
    <submittedName>
        <fullName evidence="2">Uncharacterized protein</fullName>
    </submittedName>
</protein>
<dbReference type="RefSeq" id="WP_030533030.1">
    <property type="nucleotide sequence ID" value="NZ_JOIJ01000011.1"/>
</dbReference>
<sequence length="60" mass="6870">MKRESDQHAPWVDDELEHELDGAMRGNRPSRTDEPRDPEPPADDDPDVAGWSPRSEDETE</sequence>